<dbReference type="PANTHER" id="PTHR42878:SF7">
    <property type="entry name" value="SENSOR HISTIDINE KINASE GLRK"/>
    <property type="match status" value="1"/>
</dbReference>
<evidence type="ECO:0000259" key="15">
    <source>
        <dbReference type="PROSITE" id="PS50113"/>
    </source>
</evidence>
<keyword evidence="5" id="KW-0808">Transferase</keyword>
<name>A0ABT2D3I0_9BURK</name>
<dbReference type="InterPro" id="IPR001610">
    <property type="entry name" value="PAC"/>
</dbReference>
<reference evidence="16 17" key="1">
    <citation type="submission" date="2022-08" db="EMBL/GenBank/DDBJ databases">
        <title>Reclassification of Massilia species as members of the genera Telluria, Duganella, Pseudoduganella, Mokoshia gen. nov. and Zemynaea gen. nov. using orthogonal and non-orthogonal genome-based approaches.</title>
        <authorList>
            <person name="Bowman J.P."/>
        </authorList>
    </citation>
    <scope>NUCLEOTIDE SEQUENCE [LARGE SCALE GENOMIC DNA]</scope>
    <source>
        <strain evidence="16 17">JCM 31606</strain>
    </source>
</reference>
<dbReference type="InterPro" id="IPR036890">
    <property type="entry name" value="HATPase_C_sf"/>
</dbReference>
<comment type="subcellular location">
    <subcellularLocation>
        <location evidence="2">Membrane</location>
        <topology evidence="2">Multi-pass membrane protein</topology>
    </subcellularLocation>
</comment>
<keyword evidence="8" id="KW-0418">Kinase</keyword>
<keyword evidence="17" id="KW-1185">Reference proteome</keyword>
<dbReference type="SMART" id="SM00388">
    <property type="entry name" value="HisKA"/>
    <property type="match status" value="1"/>
</dbReference>
<evidence type="ECO:0000256" key="2">
    <source>
        <dbReference type="ARBA" id="ARBA00004141"/>
    </source>
</evidence>
<comment type="catalytic activity">
    <reaction evidence="1">
        <text>ATP + protein L-histidine = ADP + protein N-phospho-L-histidine.</text>
        <dbReference type="EC" id="2.7.13.3"/>
    </reaction>
</comment>
<accession>A0ABT2D3I0</accession>
<comment type="caution">
    <text evidence="16">The sequence shown here is derived from an EMBL/GenBank/DDBJ whole genome shotgun (WGS) entry which is preliminary data.</text>
</comment>
<dbReference type="SMART" id="SM00086">
    <property type="entry name" value="PAC"/>
    <property type="match status" value="1"/>
</dbReference>
<dbReference type="Pfam" id="PF00989">
    <property type="entry name" value="PAS"/>
    <property type="match status" value="1"/>
</dbReference>
<evidence type="ECO:0000256" key="5">
    <source>
        <dbReference type="ARBA" id="ARBA00022679"/>
    </source>
</evidence>
<dbReference type="Gene3D" id="3.30.565.10">
    <property type="entry name" value="Histidine kinase-like ATPase, C-terminal domain"/>
    <property type="match status" value="1"/>
</dbReference>
<dbReference type="SUPFAM" id="SSF47384">
    <property type="entry name" value="Homodimeric domain of signal transducing histidine kinase"/>
    <property type="match status" value="1"/>
</dbReference>
<dbReference type="InterPro" id="IPR000014">
    <property type="entry name" value="PAS"/>
</dbReference>
<dbReference type="Proteomes" id="UP001204621">
    <property type="component" value="Unassembled WGS sequence"/>
</dbReference>
<evidence type="ECO:0000259" key="14">
    <source>
        <dbReference type="PROSITE" id="PS50112"/>
    </source>
</evidence>
<dbReference type="PRINTS" id="PR00344">
    <property type="entry name" value="BCTRLSENSOR"/>
</dbReference>
<dbReference type="InterPro" id="IPR050351">
    <property type="entry name" value="BphY/WalK/GraS-like"/>
</dbReference>
<dbReference type="InterPro" id="IPR036097">
    <property type="entry name" value="HisK_dim/P_sf"/>
</dbReference>
<gene>
    <name evidence="16" type="ORF">NX778_17585</name>
</gene>
<keyword evidence="9 16" id="KW-0067">ATP-binding</keyword>
<keyword evidence="12" id="KW-0472">Membrane</keyword>
<organism evidence="16 17">
    <name type="scientific">Massilia terrae</name>
    <dbReference type="NCBI Taxonomy" id="1811224"/>
    <lineage>
        <taxon>Bacteria</taxon>
        <taxon>Pseudomonadati</taxon>
        <taxon>Pseudomonadota</taxon>
        <taxon>Betaproteobacteria</taxon>
        <taxon>Burkholderiales</taxon>
        <taxon>Oxalobacteraceae</taxon>
        <taxon>Telluria group</taxon>
        <taxon>Massilia</taxon>
    </lineage>
</organism>
<feature type="domain" description="PAC" evidence="15">
    <location>
        <begin position="80"/>
        <end position="132"/>
    </location>
</feature>
<dbReference type="Pfam" id="PF00512">
    <property type="entry name" value="HisKA"/>
    <property type="match status" value="1"/>
</dbReference>
<dbReference type="PROSITE" id="PS50113">
    <property type="entry name" value="PAC"/>
    <property type="match status" value="1"/>
</dbReference>
<evidence type="ECO:0000256" key="3">
    <source>
        <dbReference type="ARBA" id="ARBA00012438"/>
    </source>
</evidence>
<dbReference type="NCBIfam" id="TIGR00229">
    <property type="entry name" value="sensory_box"/>
    <property type="match status" value="1"/>
</dbReference>
<keyword evidence="7" id="KW-0547">Nucleotide-binding</keyword>
<dbReference type="InterPro" id="IPR013767">
    <property type="entry name" value="PAS_fold"/>
</dbReference>
<dbReference type="PROSITE" id="PS50112">
    <property type="entry name" value="PAS"/>
    <property type="match status" value="1"/>
</dbReference>
<dbReference type="InterPro" id="IPR035965">
    <property type="entry name" value="PAS-like_dom_sf"/>
</dbReference>
<dbReference type="CDD" id="cd00075">
    <property type="entry name" value="HATPase"/>
    <property type="match status" value="1"/>
</dbReference>
<dbReference type="Gene3D" id="3.30.450.20">
    <property type="entry name" value="PAS domain"/>
    <property type="match status" value="1"/>
</dbReference>
<evidence type="ECO:0000313" key="17">
    <source>
        <dbReference type="Proteomes" id="UP001204621"/>
    </source>
</evidence>
<dbReference type="SMART" id="SM00387">
    <property type="entry name" value="HATPase_c"/>
    <property type="match status" value="1"/>
</dbReference>
<dbReference type="InterPro" id="IPR005467">
    <property type="entry name" value="His_kinase_dom"/>
</dbReference>
<dbReference type="SUPFAM" id="SSF55874">
    <property type="entry name" value="ATPase domain of HSP90 chaperone/DNA topoisomerase II/histidine kinase"/>
    <property type="match status" value="1"/>
</dbReference>
<evidence type="ECO:0000256" key="10">
    <source>
        <dbReference type="ARBA" id="ARBA00022989"/>
    </source>
</evidence>
<dbReference type="InterPro" id="IPR000700">
    <property type="entry name" value="PAS-assoc_C"/>
</dbReference>
<evidence type="ECO:0000256" key="8">
    <source>
        <dbReference type="ARBA" id="ARBA00022777"/>
    </source>
</evidence>
<feature type="domain" description="Histidine kinase" evidence="13">
    <location>
        <begin position="136"/>
        <end position="348"/>
    </location>
</feature>
<evidence type="ECO:0000256" key="9">
    <source>
        <dbReference type="ARBA" id="ARBA00022840"/>
    </source>
</evidence>
<evidence type="ECO:0000259" key="13">
    <source>
        <dbReference type="PROSITE" id="PS50109"/>
    </source>
</evidence>
<protein>
    <recommendedName>
        <fullName evidence="3">histidine kinase</fullName>
        <ecNumber evidence="3">2.7.13.3</ecNumber>
    </recommendedName>
</protein>
<dbReference type="EC" id="2.7.13.3" evidence="3"/>
<dbReference type="GO" id="GO:0005524">
    <property type="term" value="F:ATP binding"/>
    <property type="evidence" value="ECO:0007669"/>
    <property type="project" value="UniProtKB-KW"/>
</dbReference>
<dbReference type="PROSITE" id="PS50109">
    <property type="entry name" value="HIS_KIN"/>
    <property type="match status" value="1"/>
</dbReference>
<evidence type="ECO:0000313" key="16">
    <source>
        <dbReference type="EMBL" id="MCS0659888.1"/>
    </source>
</evidence>
<dbReference type="Pfam" id="PF02518">
    <property type="entry name" value="HATPase_c"/>
    <property type="match status" value="1"/>
</dbReference>
<keyword evidence="10" id="KW-1133">Transmembrane helix</keyword>
<evidence type="ECO:0000256" key="12">
    <source>
        <dbReference type="ARBA" id="ARBA00023136"/>
    </source>
</evidence>
<sequence>MAAFRAIAELAGDTAFIIDCRDRALTYLSAGAGQLLGYGEQELSQQLLNPDADGPLAALCAGMDARLRRFADGDRSRLHVIRDIELTRPDGSSIPLQLSSTLVLDQAGTAVALAGVIRDRSAERAIQAEQQRFARMLNHEFRTPLAVIDGAIQRLEATSAMADEAVRQRYRKIGSAVDRLIGMLDEYLSPERMAELGRARAPNGVDPRILLEEAADQARAAGRPVKLDLDGLPPSLRGDPQGLRLALKVLVDNALAFSPPGSGVELTGRGVANGIDIRVRDHGAGVPPGESLRIFDKTFRGSNAVGLPGSGLGLYMARAVLEVHGGTLELLDQQGDGAMFKIWLPTQINRGKVVA</sequence>
<proteinExistence type="predicted"/>
<keyword evidence="4" id="KW-0597">Phosphoprotein</keyword>
<dbReference type="InterPro" id="IPR004358">
    <property type="entry name" value="Sig_transdc_His_kin-like_C"/>
</dbReference>
<dbReference type="PANTHER" id="PTHR42878">
    <property type="entry name" value="TWO-COMPONENT HISTIDINE KINASE"/>
    <property type="match status" value="1"/>
</dbReference>
<dbReference type="InterPro" id="IPR003661">
    <property type="entry name" value="HisK_dim/P_dom"/>
</dbReference>
<evidence type="ECO:0000256" key="1">
    <source>
        <dbReference type="ARBA" id="ARBA00000085"/>
    </source>
</evidence>
<dbReference type="Gene3D" id="1.10.287.130">
    <property type="match status" value="1"/>
</dbReference>
<evidence type="ECO:0000256" key="11">
    <source>
        <dbReference type="ARBA" id="ARBA00023012"/>
    </source>
</evidence>
<dbReference type="RefSeq" id="WP_258813080.1">
    <property type="nucleotide sequence ID" value="NZ_JANUGU010000006.1"/>
</dbReference>
<evidence type="ECO:0000256" key="7">
    <source>
        <dbReference type="ARBA" id="ARBA00022741"/>
    </source>
</evidence>
<feature type="domain" description="PAS" evidence="14">
    <location>
        <begin position="1"/>
        <end position="43"/>
    </location>
</feature>
<keyword evidence="11" id="KW-0902">Two-component regulatory system</keyword>
<dbReference type="CDD" id="cd00082">
    <property type="entry name" value="HisKA"/>
    <property type="match status" value="1"/>
</dbReference>
<dbReference type="SUPFAM" id="SSF55785">
    <property type="entry name" value="PYP-like sensor domain (PAS domain)"/>
    <property type="match status" value="1"/>
</dbReference>
<keyword evidence="6" id="KW-0812">Transmembrane</keyword>
<evidence type="ECO:0000256" key="6">
    <source>
        <dbReference type="ARBA" id="ARBA00022692"/>
    </source>
</evidence>
<evidence type="ECO:0000256" key="4">
    <source>
        <dbReference type="ARBA" id="ARBA00022553"/>
    </source>
</evidence>
<dbReference type="InterPro" id="IPR003594">
    <property type="entry name" value="HATPase_dom"/>
</dbReference>
<dbReference type="CDD" id="cd00130">
    <property type="entry name" value="PAS"/>
    <property type="match status" value="1"/>
</dbReference>
<dbReference type="EMBL" id="JANUGU010000006">
    <property type="protein sequence ID" value="MCS0659888.1"/>
    <property type="molecule type" value="Genomic_DNA"/>
</dbReference>